<evidence type="ECO:0000259" key="2">
    <source>
        <dbReference type="PROSITE" id="PS50206"/>
    </source>
</evidence>
<feature type="domain" description="Rhodanese" evidence="2">
    <location>
        <begin position="288"/>
        <end position="384"/>
    </location>
</feature>
<keyword evidence="1" id="KW-0732">Signal</keyword>
<comment type="caution">
    <text evidence="3">The sequence shown here is derived from an EMBL/GenBank/DDBJ whole genome shotgun (WGS) entry which is preliminary data.</text>
</comment>
<dbReference type="SUPFAM" id="SSF53850">
    <property type="entry name" value="Periplasmic binding protein-like II"/>
    <property type="match status" value="1"/>
</dbReference>
<dbReference type="InterPro" id="IPR036873">
    <property type="entry name" value="Rhodanese-like_dom_sf"/>
</dbReference>
<accession>A0A941DTY0</accession>
<dbReference type="AlphaFoldDB" id="A0A941DTY0"/>
<dbReference type="PANTHER" id="PTHR44086:SF10">
    <property type="entry name" value="THIOSULFATE SULFURTRANSFERASE_RHODANESE-LIKE DOMAIN-CONTAINING PROTEIN 3"/>
    <property type="match status" value="1"/>
</dbReference>
<dbReference type="PANTHER" id="PTHR44086">
    <property type="entry name" value="THIOSULFATE SULFURTRANSFERASE RDL2, MITOCHONDRIAL-RELATED"/>
    <property type="match status" value="1"/>
</dbReference>
<dbReference type="InterPro" id="IPR001763">
    <property type="entry name" value="Rhodanese-like_dom"/>
</dbReference>
<dbReference type="GO" id="GO:0004792">
    <property type="term" value="F:thiosulfate-cyanide sulfurtransferase activity"/>
    <property type="evidence" value="ECO:0007669"/>
    <property type="project" value="TreeGrafter"/>
</dbReference>
<dbReference type="Pfam" id="PF00581">
    <property type="entry name" value="Rhodanese"/>
    <property type="match status" value="1"/>
</dbReference>
<reference evidence="3" key="1">
    <citation type="submission" date="2021-04" db="EMBL/GenBank/DDBJ databases">
        <title>novel species isolated from subtropical streams in China.</title>
        <authorList>
            <person name="Lu H."/>
        </authorList>
    </citation>
    <scope>NUCLEOTIDE SEQUENCE</scope>
    <source>
        <strain evidence="3">LFS511W</strain>
    </source>
</reference>
<dbReference type="Proteomes" id="UP000680067">
    <property type="component" value="Unassembled WGS sequence"/>
</dbReference>
<feature type="chain" id="PRO_5038040370" evidence="1">
    <location>
        <begin position="22"/>
        <end position="385"/>
    </location>
</feature>
<name>A0A941DTY0_9BURK</name>
<organism evidence="3 4">
    <name type="scientific">Undibacterium luofuense</name>
    <dbReference type="NCBI Taxonomy" id="2828733"/>
    <lineage>
        <taxon>Bacteria</taxon>
        <taxon>Pseudomonadati</taxon>
        <taxon>Pseudomonadota</taxon>
        <taxon>Betaproteobacteria</taxon>
        <taxon>Burkholderiales</taxon>
        <taxon>Oxalobacteraceae</taxon>
        <taxon>Undibacterium</taxon>
    </lineage>
</organism>
<keyword evidence="4" id="KW-1185">Reference proteome</keyword>
<evidence type="ECO:0000313" key="3">
    <source>
        <dbReference type="EMBL" id="MBR7783991.1"/>
    </source>
</evidence>
<proteinExistence type="predicted"/>
<evidence type="ECO:0000313" key="4">
    <source>
        <dbReference type="Proteomes" id="UP000680067"/>
    </source>
</evidence>
<dbReference type="RefSeq" id="WP_212689266.1">
    <property type="nucleotide sequence ID" value="NZ_JAGSPN010000017.1"/>
</dbReference>
<dbReference type="Gene3D" id="3.40.250.10">
    <property type="entry name" value="Rhodanese-like domain"/>
    <property type="match status" value="1"/>
</dbReference>
<gene>
    <name evidence="3" type="ORF">KDM89_17735</name>
</gene>
<dbReference type="Gene3D" id="3.40.190.10">
    <property type="entry name" value="Periplasmic binding protein-like II"/>
    <property type="match status" value="2"/>
</dbReference>
<protein>
    <submittedName>
        <fullName evidence="3">PhnD/SsuA/transferrin family substrate-binding protein</fullName>
    </submittedName>
</protein>
<feature type="signal peptide" evidence="1">
    <location>
        <begin position="1"/>
        <end position="21"/>
    </location>
</feature>
<evidence type="ECO:0000256" key="1">
    <source>
        <dbReference type="SAM" id="SignalP"/>
    </source>
</evidence>
<dbReference type="SUPFAM" id="SSF52821">
    <property type="entry name" value="Rhodanese/Cell cycle control phosphatase"/>
    <property type="match status" value="1"/>
</dbReference>
<dbReference type="PROSITE" id="PS50206">
    <property type="entry name" value="RHODANESE_3"/>
    <property type="match status" value="1"/>
</dbReference>
<dbReference type="EMBL" id="JAGSPN010000017">
    <property type="protein sequence ID" value="MBR7783991.1"/>
    <property type="molecule type" value="Genomic_DNA"/>
</dbReference>
<dbReference type="SMART" id="SM00450">
    <property type="entry name" value="RHOD"/>
    <property type="match status" value="1"/>
</dbReference>
<dbReference type="Pfam" id="PF12974">
    <property type="entry name" value="Phosphonate-bd"/>
    <property type="match status" value="1"/>
</dbReference>
<sequence length="385" mass="41842">MKKIGFVTLLASACFSVSAYADFKVLIGVDPADMQSKNLATLVSPTPGISSALGTQVSLRQTADLTDAMRATRTQENDMVVGPAHVAASAISHHYQLLARQKQNAEFVLVARADIGAPQQMSGTRLYLTQQDSVRAYLAKAMIEESGLTLKSFKTVIYGKTSGAGLLALSANLADVTVAGKEEAEAWMKANPKLAKIIKVTQPVPAGLAIMVKKSMGDAEKKKILRWAVSADAENAGLGKMQQGTLADESLYRYIATLGILTPPTIPGVTTVDTPMVQKLIASGMTPVDTRSQKEFDQEHIPGAIHAPYIEKSLKDRDFDAKLDDYSAISRLPKDKAVIFYCNGPECWKSYKAVIVAKQAGIQKIYWYREGMPDWRENKMPVEAK</sequence>
<dbReference type="CDD" id="cd00158">
    <property type="entry name" value="RHOD"/>
    <property type="match status" value="1"/>
</dbReference>